<dbReference type="Pfam" id="PF00580">
    <property type="entry name" value="UvrD-helicase"/>
    <property type="match status" value="1"/>
</dbReference>
<feature type="region of interest" description="Disordered" evidence="6">
    <location>
        <begin position="1134"/>
        <end position="1172"/>
    </location>
</feature>
<dbReference type="Gene3D" id="1.10.10.160">
    <property type="match status" value="1"/>
</dbReference>
<evidence type="ECO:0000256" key="1">
    <source>
        <dbReference type="ARBA" id="ARBA00022741"/>
    </source>
</evidence>
<dbReference type="GO" id="GO:0016787">
    <property type="term" value="F:hydrolase activity"/>
    <property type="evidence" value="ECO:0007669"/>
    <property type="project" value="UniProtKB-KW"/>
</dbReference>
<dbReference type="SUPFAM" id="SSF52540">
    <property type="entry name" value="P-loop containing nucleoside triphosphate hydrolases"/>
    <property type="match status" value="1"/>
</dbReference>
<dbReference type="InterPro" id="IPR039904">
    <property type="entry name" value="TRANK1"/>
</dbReference>
<dbReference type="SUPFAM" id="SSF48403">
    <property type="entry name" value="Ankyrin repeat"/>
    <property type="match status" value="1"/>
</dbReference>
<dbReference type="Gene3D" id="3.40.50.300">
    <property type="entry name" value="P-loop containing nucleotide triphosphate hydrolases"/>
    <property type="match status" value="2"/>
</dbReference>
<feature type="compositionally biased region" description="Low complexity" evidence="6">
    <location>
        <begin position="1561"/>
        <end position="1575"/>
    </location>
</feature>
<comment type="caution">
    <text evidence="8">The sequence shown here is derived from an EMBL/GenBank/DDBJ whole genome shotgun (WGS) entry which is preliminary data.</text>
</comment>
<feature type="domain" description="UvrD-like helicase ATP-binding" evidence="7">
    <location>
        <begin position="1800"/>
        <end position="1892"/>
    </location>
</feature>
<dbReference type="PANTHER" id="PTHR21529">
    <property type="entry name" value="MAMMARY TURMOR VIRUS RECEPTOR HOMOLOG 1, 2 MTVR1, 2"/>
    <property type="match status" value="1"/>
</dbReference>
<reference evidence="8" key="1">
    <citation type="submission" date="2023-03" db="EMBL/GenBank/DDBJ databases">
        <authorList>
            <person name="Steffen K."/>
            <person name="Cardenas P."/>
        </authorList>
    </citation>
    <scope>NUCLEOTIDE SEQUENCE</scope>
</reference>
<dbReference type="PROSITE" id="PS50005">
    <property type="entry name" value="TPR"/>
    <property type="match status" value="1"/>
</dbReference>
<evidence type="ECO:0000256" key="3">
    <source>
        <dbReference type="ARBA" id="ARBA00022806"/>
    </source>
</evidence>
<feature type="compositionally biased region" description="Polar residues" evidence="6">
    <location>
        <begin position="1491"/>
        <end position="1501"/>
    </location>
</feature>
<keyword evidence="4" id="KW-0067">ATP-binding</keyword>
<keyword evidence="3" id="KW-0347">Helicase</keyword>
<feature type="region of interest" description="Disordered" evidence="6">
    <location>
        <begin position="502"/>
        <end position="529"/>
    </location>
</feature>
<dbReference type="InterPro" id="IPR013986">
    <property type="entry name" value="DExx_box_DNA_helicase_dom_sf"/>
</dbReference>
<dbReference type="SMART" id="SM00248">
    <property type="entry name" value="ANK"/>
    <property type="match status" value="4"/>
</dbReference>
<feature type="repeat" description="TPR" evidence="5">
    <location>
        <begin position="196"/>
        <end position="229"/>
    </location>
</feature>
<dbReference type="Gene3D" id="1.25.40.20">
    <property type="entry name" value="Ankyrin repeat-containing domain"/>
    <property type="match status" value="1"/>
</dbReference>
<dbReference type="InterPro" id="IPR014016">
    <property type="entry name" value="UvrD-like_ATP-bd"/>
</dbReference>
<dbReference type="InterPro" id="IPR019734">
    <property type="entry name" value="TPR_rpt"/>
</dbReference>
<protein>
    <submittedName>
        <fullName evidence="8">TPR and ankyrin repeat-containing protein 1</fullName>
    </submittedName>
</protein>
<feature type="compositionally biased region" description="Polar residues" evidence="6">
    <location>
        <begin position="1150"/>
        <end position="1166"/>
    </location>
</feature>
<keyword evidence="2" id="KW-0378">Hydrolase</keyword>
<feature type="region of interest" description="Disordered" evidence="6">
    <location>
        <begin position="3676"/>
        <end position="3749"/>
    </location>
</feature>
<feature type="region of interest" description="Disordered" evidence="6">
    <location>
        <begin position="1697"/>
        <end position="1726"/>
    </location>
</feature>
<keyword evidence="9" id="KW-1185">Reference proteome</keyword>
<dbReference type="PANTHER" id="PTHR21529:SF4">
    <property type="entry name" value="TPR AND ANKYRIN REPEAT-CONTAINING PROTEIN 1"/>
    <property type="match status" value="1"/>
</dbReference>
<sequence length="3749" mass="422358">MVRRGVPGTARALNDSIRDYCDCFCLKNADTKSISEAIVLAVDNSVPMRFEFVDGDINCGASTKVLQELLERQDTKHAHLGFLLHKIPFRTHNRYHFDCSSIQFSVVCKKSLRRKLLTTLISYGMPISPQDVARAVELLPDTKSGTLDVIAANCKGLPSESLSLAYVAAEQSKKPQLLECLKKRGAAPPVPPEEKVSKFKSEGNAYYRSGKYQEALARYYRALPLCQQHKLEEEEARIRGNCAQACLLLELYRDAFDHANECLRLDPESAKGYYRRAEALRKMLENPDWGTRVPNGKTFSDVVEDYFQSHRKAENVKVIYQAIVVATNHDCTKSLPNLTDEEVASGLATRILVELLQREDSQQKHFSALFFALLPPERFETGIDLSSLRVPALLQEKSITSSKLIQRLITLGMRVNESDVALAVQVLREQNHKKVLQLLAKECARTRKSTFTSACQEAIKAKKLEFVSCLIENGGAPDVEDLKDLTGWPRANVHPVIDSYLQENARPKKSRAPERREEPEKWEEPPAGLPDRASALITAGHSHSIGEALRNGGKPRAAERKFQEALAVCVVYSFKEELNEVCYSLAQLYLQPYKQYDTAYDYCTKGLNEYPTAKMHFLRATVLQEALSAPLVSVPRSIPPVNVVSDYCSCHRMEDNVKALTEALVFAVDNRLSSILKDRKKEPLMSRRHVKSGFTTDLLLSLLRHERVKETHVKVLFEIPVHRANPPIFNGSKVPVSLLIRNRITHTNILNTLFDCGMTARETDVRLAVETLAGDSGTVAFEILCSHVQEDVALDGIGVVALKNKKVRFILCLARRGYRLPCSSQEVLALALEKNLADVAESLLPFCTLPEVDLGGLMRSSKHLTNHHQLIVKMVDGGVNPCGLGDNKPLAETMKMTNVAKKVDLVCILLERGCDCNQLCVGSEYATTPVHVAVTIGVEASGSTRVLDAVMASKTFCMEAHDPFIDSNGSTPLHLAVNNVKKEHSLKLLKALVENHKIPIDPSLRDKYGKRVADFISSRKDKRLSVLAIAANRVQQTAKGKKQKKKQRNDGKQNEEGAANGSSPHIEKQGETNSGVAEVEAAVPVPKPMKRLDSYEILSVNEKLEFHLKLVLGKGGEYFITVVEKPPEVIREVENGGTSEETEFLAVPSNEPSRAASKSPSPQPLSSDDGESELNTVMSRYGLEDFDGLPWEVEVTNNVLKFFKNEKEHPYTLRLRAARTVYELAEGRRGKELSKELSSQSSNLFEAKLSKGGRIIWQVAIQFSPRRTGEHHNPIYAQVIRVWEIVPNHDQLSQTIRHTVKQIELSDERGQKAFLNVPLVPQKEGKQKQQSVRKQERLEIPKIFTQADVEISGGEIERFTPAASPREDEFNVTTFYSFSGAVLKSMLTGSNARRDFPFKEWPKEHEIINLPDTESILLLGRSGTGKTTCCLYRLWNEFKLYWDRAVVVMLPRKPLMALKPPKVKEDEEEEVELRDKDSSEATEGDVVTPGVSDSQLVSHTVASVPKGYDGVADESPEEDDEEEEEDEDESYESGEESTEGSEETQSTEDSEETQSTEGSEETQSTEGSEETQSTEGSEEEALESGAGDSPSEMGEIEEHLHQVFVTKNYVLCAQMKRRLYDMAAAHDFLDTHMDWESKDIPHSFAEIDDFAYPLFLTARQFYILLDNSIGDKECFFRPRESDGSLRVKIVSSDYDHEDPDTLLDLEDSDGEGDQVPTAGDHPVPFAPTRQPTHKYVEVTSLYFTEKIWPEISRKCGVRNLDPLLVWIEIQSFIKGSRKALLNCSALLPDEYRQIGNKMAPNFANERETIYKLYKCYDEYCQNKRHSVFLFDECDLVHDLHSRLRAIEDLPWSIHSLYIDEVQDFTQAELALYLHCCRHPNSLFFTGDTAQSIMRGIAFRFQDLRSSFHAIHEVVPQVKVPQQPHTLTINFRSHSGILQLAGSIIDLLQMFFKGSIDHLPADKGMFSGPTPVVLASCEESDLALLLSSNRRESSRIEFGAHQVVLVQSKEAKEKLPTILKGAIVLTIFESKGLEFDDVLLYNFFHDSMVDEKGWRVVTAYLEEHTECIKVKGRLPGSSTDPRSHRFDERHHKALNSELKYLYTAVTRAKCNLWIYDSNHKKRLPMFDLWYKRGLVKVVGDNLAGVESQHSLIFASISKPHQWKVQGDYFMRRSRWEQAKHCYDRAGPENVYLSVEASARFVVQQASKLVKPQLYLQAAVDFLRRDQLVHSVQCILFAAQCLRRAKPQRFSSAAVLFERLGKYGEALKCYRKIKDTKNCVRLLERENRYDEAVRMFRAPKEALAKAVEYTSKGIELSHDLLPDNLSYVYASQCAKRKDKSTLIEMLGYMSADASRKARFLKIGGFYSEALKEYVNSDELDSAYHLASGRCMFSEGREIAKTHEDSRKEAEFVFHHIHAELLKRREKASPSFPSMKFERDVLKFKNSGDPMTKAQACLLWGIATKDVGPCRFAHGIFVRLNKAAALQAFDALTSLVKDHNRPNHDQVLTACTNAKDLQHALETMDDLNQLVKQATSFYGLQKVRDVYLTPPNHNVWVSVKLRTQCLIKNDEEKDIDGWFRLNVSATREVLAAHVGSFITKWLDAYATEITIKRKVEGFKLHQDIQKKKFLLHHYTNNEVSALSLTVYMESLVGLCRLGVVLASKKTCDMAVSTLQAIFSPQVSISLLLTKQHVVVLRKATSIHKSFHATIKAHLDPCNLNRMDEWFSAWRACCLTDGTLPVDTTVQKLENMVNHQFKNGSASSARSDPCGFWRRDGSFQAPPAYLYWKLEDQYYHVFSMWLYSCTLIKEARKPIWAARQAIYHFLGTISQRKSLSISVMNLVHVLIVHCTGLFAMLTQLNHHQGMRLAKFVIPVPYPACVDLFDWLNCKDRECTMFSACTAKVTQSLKRGTPHLLHDDCVKLLDTALSILLGNYRKDNTLPKEEQTSFRVLKYAFRNEKVVSSGAARHCLVLALTLFANLVPYQPQYKCETRKREFVSFFEEVSNQEKAPDYVKDGASVFQAPSAEMLKSVYQYVGRLLSKVCAKGTPTQSLMMFSDKGKVTYAPLPSGDASTAGVTLQQLQSAPKVFSAPPPGLAKTDLTGKGISILQSPAERSPGRGGQPPFQPATTAAPPAGHPGVTVERMWQNLPPVLDNLLHPPSTQTQMTTFGQHEQPLAQTSWDYNQYQVTDPLLYQQNSVQQLTYTPLPQHTSIFPPSQVFDQHVQQQQHSGPLTVPFEASLQPQSRPQWDLSSYDPLLGTGGLTHQHGDGGQSDELPWPDLSSSLPRLYYPPLIQQQPSLDPYGPLPQYSSTMPSNFDWDPLATQQNLSEPSIYYGSQYTTPHASYDTPLSNTTAAVPLHIELASQLNESVSVTPPPSSPYVPPPTQSLSVLPPATKEIPPQNGEANSHQIRTVPLSEVYDANFQPSMTEQSQNPDAPQPTMTAFNEAIYHQKYVQTEAQDEGNVLFPEHVPVEEHEKEIVAEREPPETEETLKDEEEEEEEEGFGEMDEEDKALGMSALRRPVSPHLPEVDPHLIDSSIVTEEFCNICGMALMSKHAAEESKEANEEEDSSDNVMEPYDSHVRGTTHSRNYTLHKSFKEKLDECYTVMVDELCSLRYKCEEMQAPSLTRLTDDIHDTLDKYDRKMAERQTNLSWRMGLTLIDTATDEFQSLLARGNKQYEQFKSENPRMSDPRPRRGGGGGDNAAGGDSDTEFHEEMNRTVGEMEDDDLLTLRSETSKLESRTRKKVKKRKR</sequence>
<gene>
    <name evidence="8" type="ORF">GBAR_LOCUS3475</name>
</gene>
<evidence type="ECO:0000313" key="9">
    <source>
        <dbReference type="Proteomes" id="UP001174909"/>
    </source>
</evidence>
<feature type="compositionally biased region" description="Basic and acidic residues" evidence="6">
    <location>
        <begin position="3677"/>
        <end position="3691"/>
    </location>
</feature>
<feature type="region of interest" description="Disordered" evidence="6">
    <location>
        <begin position="3106"/>
        <end position="3135"/>
    </location>
</feature>
<feature type="compositionally biased region" description="Acidic residues" evidence="6">
    <location>
        <begin position="1511"/>
        <end position="1560"/>
    </location>
</feature>
<dbReference type="Gene3D" id="1.25.40.470">
    <property type="match status" value="1"/>
</dbReference>
<dbReference type="SMART" id="SM00028">
    <property type="entry name" value="TPR"/>
    <property type="match status" value="5"/>
</dbReference>
<feature type="region of interest" description="Disordered" evidence="6">
    <location>
        <begin position="1461"/>
        <end position="1592"/>
    </location>
</feature>
<evidence type="ECO:0000256" key="2">
    <source>
        <dbReference type="ARBA" id="ARBA00022801"/>
    </source>
</evidence>
<feature type="region of interest" description="Disordered" evidence="6">
    <location>
        <begin position="1035"/>
        <end position="1076"/>
    </location>
</feature>
<feature type="compositionally biased region" description="Acidic residues" evidence="6">
    <location>
        <begin position="1697"/>
        <end position="1712"/>
    </location>
</feature>
<feature type="compositionally biased region" description="Basic and acidic residues" evidence="6">
    <location>
        <begin position="511"/>
        <end position="524"/>
    </location>
</feature>
<keyword evidence="1" id="KW-0547">Nucleotide-binding</keyword>
<evidence type="ECO:0000313" key="8">
    <source>
        <dbReference type="EMBL" id="CAI8002722.1"/>
    </source>
</evidence>
<name>A0AA35W6U8_GEOBA</name>
<proteinExistence type="predicted"/>
<feature type="compositionally biased region" description="Basic and acidic residues" evidence="6">
    <location>
        <begin position="3472"/>
        <end position="3483"/>
    </location>
</feature>
<dbReference type="InterPro" id="IPR036770">
    <property type="entry name" value="Ankyrin_rpt-contain_sf"/>
</dbReference>
<keyword evidence="5" id="KW-0802">TPR repeat</keyword>
<dbReference type="InterPro" id="IPR027417">
    <property type="entry name" value="P-loop_NTPase"/>
</dbReference>
<dbReference type="EMBL" id="CASHTH010000495">
    <property type="protein sequence ID" value="CAI8002722.1"/>
    <property type="molecule type" value="Genomic_DNA"/>
</dbReference>
<dbReference type="GO" id="GO:0004386">
    <property type="term" value="F:helicase activity"/>
    <property type="evidence" value="ECO:0007669"/>
    <property type="project" value="UniProtKB-KW"/>
</dbReference>
<dbReference type="Proteomes" id="UP001174909">
    <property type="component" value="Unassembled WGS sequence"/>
</dbReference>
<feature type="region of interest" description="Disordered" evidence="6">
    <location>
        <begin position="3251"/>
        <end position="3273"/>
    </location>
</feature>
<feature type="region of interest" description="Disordered" evidence="6">
    <location>
        <begin position="3472"/>
        <end position="3506"/>
    </location>
</feature>
<accession>A0AA35W6U8</accession>
<feature type="compositionally biased region" description="Acidic residues" evidence="6">
    <location>
        <begin position="3484"/>
        <end position="3506"/>
    </location>
</feature>
<dbReference type="InterPro" id="IPR002110">
    <property type="entry name" value="Ankyrin_rpt"/>
</dbReference>
<organism evidence="8 9">
    <name type="scientific">Geodia barretti</name>
    <name type="common">Barrett's horny sponge</name>
    <dbReference type="NCBI Taxonomy" id="519541"/>
    <lineage>
        <taxon>Eukaryota</taxon>
        <taxon>Metazoa</taxon>
        <taxon>Porifera</taxon>
        <taxon>Demospongiae</taxon>
        <taxon>Heteroscleromorpha</taxon>
        <taxon>Tetractinellida</taxon>
        <taxon>Astrophorina</taxon>
        <taxon>Geodiidae</taxon>
        <taxon>Geodia</taxon>
    </lineage>
</organism>
<evidence type="ECO:0000256" key="6">
    <source>
        <dbReference type="SAM" id="MobiDB-lite"/>
    </source>
</evidence>
<feature type="compositionally biased region" description="Basic residues" evidence="6">
    <location>
        <begin position="3740"/>
        <end position="3749"/>
    </location>
</feature>
<dbReference type="Gene3D" id="1.25.40.10">
    <property type="entry name" value="Tetratricopeptide repeat domain"/>
    <property type="match status" value="1"/>
</dbReference>
<dbReference type="InterPro" id="IPR011990">
    <property type="entry name" value="TPR-like_helical_dom_sf"/>
</dbReference>
<evidence type="ECO:0000256" key="5">
    <source>
        <dbReference type="PROSITE-ProRule" id="PRU00339"/>
    </source>
</evidence>
<dbReference type="GO" id="GO:0005524">
    <property type="term" value="F:ATP binding"/>
    <property type="evidence" value="ECO:0007669"/>
    <property type="project" value="UniProtKB-KW"/>
</dbReference>
<evidence type="ECO:0000259" key="7">
    <source>
        <dbReference type="Pfam" id="PF00580"/>
    </source>
</evidence>
<dbReference type="SUPFAM" id="SSF48452">
    <property type="entry name" value="TPR-like"/>
    <property type="match status" value="2"/>
</dbReference>
<evidence type="ECO:0000256" key="4">
    <source>
        <dbReference type="ARBA" id="ARBA00022840"/>
    </source>
</evidence>